<evidence type="ECO:0000256" key="3">
    <source>
        <dbReference type="ARBA" id="ARBA00022692"/>
    </source>
</evidence>
<dbReference type="Pfam" id="PF02687">
    <property type="entry name" value="FtsX"/>
    <property type="match status" value="2"/>
</dbReference>
<feature type="transmembrane region" description="Helical" evidence="6">
    <location>
        <begin position="709"/>
        <end position="730"/>
    </location>
</feature>
<keyword evidence="3 6" id="KW-0812">Transmembrane</keyword>
<sequence length="834" mass="89870">MRPSRFPDIRLGVRALRRDWHSGEIRLLMLALIIAVSAVTSVGFLADRVGRALQRDSAQMLGGDLVIQADEAIPDRFIDKAADLHLATATTQQFPSMVSNGEGAQLVSLKAVSPGYPLRGQLRLADTAAGTGELLRQPPEPGTVWVDAQLLSLLGIAIGDALSVGDATMTVAKVISYEPDRGMQFVNVAPRLMISQADLPATGLVAPGSRISYQLMIAGDPVAVATYESWLDSQLMRGQKLVTIESNRPEIQRALVRANQFLVLVALLTVMIAAVAVALAARRFSLRHQDGIAIMRCLGASKSQLSILLWTEFLLLALIASALGALVGYAVHQGLVAVVTAWLDTRLPQASWQPALQGLVTGLLLLLGFALPPLASLRQVPPARVLRRDASMALMRRWPSRIVGLTAFFLLIVWISGDLRLSVVVSLGFLAAFLAFAALAYGLLRVLAMLRHRVRGYPTLRFALAGMVRRRGLTVTQLCSLAMGLMILLLLAITRTDLLQGWQSTLPADAPNTFLINIQPDQRVAVSARLKQAGIPDPVLSPMVRGRLLAINQKPVNPDNYDDDRAKRLVDREFNLSYTETLPSSNEIVHGRWLDPTKAEVSLESGLAESLGIAVNDRLTFEVAGRPTEVTVSGVREVKWDSFQANFFAIMTPLALEGAPATFITSMHVPSSDTRLTQELLSRFPNLTVFDVGSILGQVQHVLDQVVQAVQLLFLFTVAAGILVLGAALFSTRDERMHEVAVLRALGASGRQLASALRIELVVLGGMAGLLAAFGAVGVAWVLALQVFDFTLTLSWWPWAAGVGVGVLASVIGGSMTLSGVLKTPPLVSLREVV</sequence>
<feature type="transmembrane region" description="Helical" evidence="6">
    <location>
        <begin position="423"/>
        <end position="450"/>
    </location>
</feature>
<feature type="transmembrane region" description="Helical" evidence="6">
    <location>
        <begin position="355"/>
        <end position="377"/>
    </location>
</feature>
<dbReference type="InterPro" id="IPR003838">
    <property type="entry name" value="ABC3_permease_C"/>
</dbReference>
<keyword evidence="10" id="KW-1185">Reference proteome</keyword>
<keyword evidence="5 6" id="KW-0472">Membrane</keyword>
<feature type="transmembrane region" description="Helical" evidence="6">
    <location>
        <begin position="796"/>
        <end position="822"/>
    </location>
</feature>
<keyword evidence="2" id="KW-1003">Cell membrane</keyword>
<proteinExistence type="predicted"/>
<evidence type="ECO:0000256" key="2">
    <source>
        <dbReference type="ARBA" id="ARBA00022475"/>
    </source>
</evidence>
<feature type="domain" description="MacB-like periplasmic core" evidence="8">
    <location>
        <begin position="27"/>
        <end position="212"/>
    </location>
</feature>
<organism evidence="9 10">
    <name type="scientific">Pollutimonas subterranea</name>
    <dbReference type="NCBI Taxonomy" id="2045210"/>
    <lineage>
        <taxon>Bacteria</taxon>
        <taxon>Pseudomonadati</taxon>
        <taxon>Pseudomonadota</taxon>
        <taxon>Betaproteobacteria</taxon>
        <taxon>Burkholderiales</taxon>
        <taxon>Alcaligenaceae</taxon>
        <taxon>Pollutimonas</taxon>
    </lineage>
</organism>
<evidence type="ECO:0000259" key="7">
    <source>
        <dbReference type="Pfam" id="PF02687"/>
    </source>
</evidence>
<name>A0A2N4U812_9BURK</name>
<gene>
    <name evidence="9" type="ORF">CR159_02695</name>
</gene>
<accession>A0A2N4U812</accession>
<dbReference type="OrthoDB" id="5292592at2"/>
<feature type="transmembrane region" description="Helical" evidence="6">
    <location>
        <begin position="471"/>
        <end position="493"/>
    </location>
</feature>
<dbReference type="InterPro" id="IPR025857">
    <property type="entry name" value="MacB_PCD"/>
</dbReference>
<feature type="transmembrane region" description="Helical" evidence="6">
    <location>
        <begin position="398"/>
        <end position="417"/>
    </location>
</feature>
<protein>
    <submittedName>
        <fullName evidence="9">ABC transporter permease</fullName>
    </submittedName>
</protein>
<evidence type="ECO:0000256" key="4">
    <source>
        <dbReference type="ARBA" id="ARBA00022989"/>
    </source>
</evidence>
<dbReference type="InterPro" id="IPR038766">
    <property type="entry name" value="Membrane_comp_ABC_pdt"/>
</dbReference>
<dbReference type="RefSeq" id="WP_102072478.1">
    <property type="nucleotide sequence ID" value="NZ_PDNW01000002.1"/>
</dbReference>
<feature type="domain" description="ABC3 transporter permease C-terminal" evidence="7">
    <location>
        <begin position="264"/>
        <end position="378"/>
    </location>
</feature>
<feature type="transmembrane region" description="Helical" evidence="6">
    <location>
        <begin position="761"/>
        <end position="784"/>
    </location>
</feature>
<feature type="transmembrane region" description="Helical" evidence="6">
    <location>
        <begin position="27"/>
        <end position="46"/>
    </location>
</feature>
<feature type="transmembrane region" description="Helical" evidence="6">
    <location>
        <begin position="313"/>
        <end position="343"/>
    </location>
</feature>
<dbReference type="Proteomes" id="UP000234190">
    <property type="component" value="Unassembled WGS sequence"/>
</dbReference>
<dbReference type="GO" id="GO:0005886">
    <property type="term" value="C:plasma membrane"/>
    <property type="evidence" value="ECO:0007669"/>
    <property type="project" value="UniProtKB-SubCell"/>
</dbReference>
<dbReference type="Pfam" id="PF12704">
    <property type="entry name" value="MacB_PCD"/>
    <property type="match status" value="1"/>
</dbReference>
<dbReference type="PANTHER" id="PTHR30287">
    <property type="entry name" value="MEMBRANE COMPONENT OF PREDICTED ABC SUPERFAMILY METABOLITE UPTAKE TRANSPORTER"/>
    <property type="match status" value="1"/>
</dbReference>
<dbReference type="AlphaFoldDB" id="A0A2N4U812"/>
<dbReference type="EMBL" id="PDNW01000002">
    <property type="protein sequence ID" value="PLC51161.1"/>
    <property type="molecule type" value="Genomic_DNA"/>
</dbReference>
<evidence type="ECO:0000313" key="10">
    <source>
        <dbReference type="Proteomes" id="UP000234190"/>
    </source>
</evidence>
<comment type="caution">
    <text evidence="9">The sequence shown here is derived from an EMBL/GenBank/DDBJ whole genome shotgun (WGS) entry which is preliminary data.</text>
</comment>
<dbReference type="PANTHER" id="PTHR30287:SF1">
    <property type="entry name" value="INNER MEMBRANE PROTEIN"/>
    <property type="match status" value="1"/>
</dbReference>
<comment type="subcellular location">
    <subcellularLocation>
        <location evidence="1">Cell membrane</location>
        <topology evidence="1">Multi-pass membrane protein</topology>
    </subcellularLocation>
</comment>
<evidence type="ECO:0000313" key="9">
    <source>
        <dbReference type="EMBL" id="PLC51161.1"/>
    </source>
</evidence>
<feature type="domain" description="ABC3 transporter permease C-terminal" evidence="7">
    <location>
        <begin position="713"/>
        <end position="826"/>
    </location>
</feature>
<reference evidence="9 10" key="1">
    <citation type="submission" date="2017-10" db="EMBL/GenBank/DDBJ databases">
        <title>Two draft genome sequences of Pusillimonas sp. strains isolated from a nitrate- and radionuclide-contaminated groundwater in Russia.</title>
        <authorList>
            <person name="Grouzdev D.S."/>
            <person name="Tourova T.P."/>
            <person name="Goeva M.A."/>
            <person name="Babich T.L."/>
            <person name="Sokolova D.S."/>
            <person name="Abdullin R."/>
            <person name="Poltaraus A.B."/>
            <person name="Toshchakov S.V."/>
            <person name="Nazina T.N."/>
        </authorList>
    </citation>
    <scope>NUCLEOTIDE SEQUENCE [LARGE SCALE GENOMIC DNA]</scope>
    <source>
        <strain evidence="9 10">JR1/69-3-13</strain>
    </source>
</reference>
<feature type="transmembrane region" description="Helical" evidence="6">
    <location>
        <begin position="261"/>
        <end position="281"/>
    </location>
</feature>
<evidence type="ECO:0000256" key="1">
    <source>
        <dbReference type="ARBA" id="ARBA00004651"/>
    </source>
</evidence>
<evidence type="ECO:0000256" key="6">
    <source>
        <dbReference type="SAM" id="Phobius"/>
    </source>
</evidence>
<evidence type="ECO:0000259" key="8">
    <source>
        <dbReference type="Pfam" id="PF12704"/>
    </source>
</evidence>
<keyword evidence="4 6" id="KW-1133">Transmembrane helix</keyword>
<evidence type="ECO:0000256" key="5">
    <source>
        <dbReference type="ARBA" id="ARBA00023136"/>
    </source>
</evidence>